<dbReference type="PROSITE" id="PS50929">
    <property type="entry name" value="ABC_TM1F"/>
    <property type="match status" value="1"/>
</dbReference>
<evidence type="ECO:0000256" key="5">
    <source>
        <dbReference type="SAM" id="Phobius"/>
    </source>
</evidence>
<name>A0ABS7CDZ8_9BACL</name>
<evidence type="ECO:0000313" key="7">
    <source>
        <dbReference type="EMBL" id="MBW7459160.1"/>
    </source>
</evidence>
<keyword evidence="4 5" id="KW-0472">Membrane</keyword>
<keyword evidence="2 5" id="KW-0812">Transmembrane</keyword>
<dbReference type="InterPro" id="IPR036640">
    <property type="entry name" value="ABC1_TM_sf"/>
</dbReference>
<keyword evidence="7" id="KW-0547">Nucleotide-binding</keyword>
<dbReference type="Pfam" id="PF00664">
    <property type="entry name" value="ABC_membrane"/>
    <property type="match status" value="1"/>
</dbReference>
<dbReference type="InterPro" id="IPR039421">
    <property type="entry name" value="Type_1_exporter"/>
</dbReference>
<dbReference type="PANTHER" id="PTHR43394:SF1">
    <property type="entry name" value="ATP-BINDING CASSETTE SUB-FAMILY B MEMBER 10, MITOCHONDRIAL"/>
    <property type="match status" value="1"/>
</dbReference>
<dbReference type="Gene3D" id="1.20.1560.10">
    <property type="entry name" value="ABC transporter type 1, transmembrane domain"/>
    <property type="match status" value="1"/>
</dbReference>
<feature type="transmembrane region" description="Helical" evidence="5">
    <location>
        <begin position="160"/>
        <end position="179"/>
    </location>
</feature>
<dbReference type="PANTHER" id="PTHR43394">
    <property type="entry name" value="ATP-DEPENDENT PERMEASE MDL1, MITOCHONDRIAL"/>
    <property type="match status" value="1"/>
</dbReference>
<dbReference type="GO" id="GO:0005524">
    <property type="term" value="F:ATP binding"/>
    <property type="evidence" value="ECO:0007669"/>
    <property type="project" value="UniProtKB-KW"/>
</dbReference>
<comment type="subcellular location">
    <subcellularLocation>
        <location evidence="1">Cell membrane</location>
        <topology evidence="1">Multi-pass membrane protein</topology>
    </subcellularLocation>
</comment>
<proteinExistence type="predicted"/>
<keyword evidence="8" id="KW-1185">Reference proteome</keyword>
<evidence type="ECO:0000259" key="6">
    <source>
        <dbReference type="PROSITE" id="PS50929"/>
    </source>
</evidence>
<feature type="transmembrane region" description="Helical" evidence="5">
    <location>
        <begin position="244"/>
        <end position="267"/>
    </location>
</feature>
<feature type="non-terminal residue" evidence="7">
    <location>
        <position position="305"/>
    </location>
</feature>
<evidence type="ECO:0000256" key="2">
    <source>
        <dbReference type="ARBA" id="ARBA00022692"/>
    </source>
</evidence>
<evidence type="ECO:0000256" key="3">
    <source>
        <dbReference type="ARBA" id="ARBA00022989"/>
    </source>
</evidence>
<accession>A0ABS7CDZ8</accession>
<feature type="domain" description="ABC transmembrane type-1" evidence="6">
    <location>
        <begin position="21"/>
        <end position="304"/>
    </location>
</feature>
<reference evidence="7 8" key="1">
    <citation type="submission" date="2021-07" db="EMBL/GenBank/DDBJ databases">
        <title>Paenibacillus radiodurans sp. nov., isolated from the southeastern edge of Tengger Desert.</title>
        <authorList>
            <person name="Zhang G."/>
        </authorList>
    </citation>
    <scope>NUCLEOTIDE SEQUENCE [LARGE SCALE GENOMIC DNA]</scope>
    <source>
        <strain evidence="7 8">CCM 7311</strain>
    </source>
</reference>
<feature type="transmembrane region" description="Helical" evidence="5">
    <location>
        <begin position="138"/>
        <end position="154"/>
    </location>
</feature>
<dbReference type="Proteomes" id="UP001519887">
    <property type="component" value="Unassembled WGS sequence"/>
</dbReference>
<dbReference type="EMBL" id="JAHZIK010001508">
    <property type="protein sequence ID" value="MBW7459160.1"/>
    <property type="molecule type" value="Genomic_DNA"/>
</dbReference>
<keyword evidence="7" id="KW-0067">ATP-binding</keyword>
<organism evidence="7 8">
    <name type="scientific">Paenibacillus sepulcri</name>
    <dbReference type="NCBI Taxonomy" id="359917"/>
    <lineage>
        <taxon>Bacteria</taxon>
        <taxon>Bacillati</taxon>
        <taxon>Bacillota</taxon>
        <taxon>Bacilli</taxon>
        <taxon>Bacillales</taxon>
        <taxon>Paenibacillaceae</taxon>
        <taxon>Paenibacillus</taxon>
    </lineage>
</organism>
<feature type="transmembrane region" description="Helical" evidence="5">
    <location>
        <begin position="15"/>
        <end position="36"/>
    </location>
</feature>
<dbReference type="SUPFAM" id="SSF90123">
    <property type="entry name" value="ABC transporter transmembrane region"/>
    <property type="match status" value="1"/>
</dbReference>
<feature type="transmembrane region" description="Helical" evidence="5">
    <location>
        <begin position="273"/>
        <end position="292"/>
    </location>
</feature>
<protein>
    <submittedName>
        <fullName evidence="7">ABC transporter ATP-binding protein</fullName>
    </submittedName>
</protein>
<comment type="caution">
    <text evidence="7">The sequence shown here is derived from an EMBL/GenBank/DDBJ whole genome shotgun (WGS) entry which is preliminary data.</text>
</comment>
<dbReference type="InterPro" id="IPR011527">
    <property type="entry name" value="ABC1_TM_dom"/>
</dbReference>
<gene>
    <name evidence="7" type="ORF">K0U00_34425</name>
</gene>
<evidence type="ECO:0000313" key="8">
    <source>
        <dbReference type="Proteomes" id="UP001519887"/>
    </source>
</evidence>
<feature type="transmembrane region" description="Helical" evidence="5">
    <location>
        <begin position="56"/>
        <end position="83"/>
    </location>
</feature>
<keyword evidence="3 5" id="KW-1133">Transmembrane helix</keyword>
<sequence length="305" mass="33768">MSKQRILSGYIKSRWYLYISAVLVIGAANVILARMPRTIGSFTDELQKGMLSFDEVVHYSLLIVAIALSYGLLGGTGQFLIMYSGRLFERITRNKLFVQFTRLSLNNYSRYGVGKLLSYLINDVTAVRESISMGINHITNSSILLISVIVSMILSPIPAYTILISIIPLLFIPWVVAWLGPVIRKRSVHVQEALGKMTETASEQFSGIRVTKKFAVEAIMIGRFDATVAQIRDNQLKLVRVSSLLQAVIPFLGALSMITAIALVGYLTADQTVSLGDFVSLVLYIGMMINPLQRIGDVINAMQRA</sequence>
<evidence type="ECO:0000256" key="1">
    <source>
        <dbReference type="ARBA" id="ARBA00004651"/>
    </source>
</evidence>
<evidence type="ECO:0000256" key="4">
    <source>
        <dbReference type="ARBA" id="ARBA00023136"/>
    </source>
</evidence>
<dbReference type="CDD" id="cd18541">
    <property type="entry name" value="ABC_6TM_TmrB_like"/>
    <property type="match status" value="1"/>
</dbReference>